<proteinExistence type="predicted"/>
<name>A0A1I5FGH8_9HYPH</name>
<protein>
    <recommendedName>
        <fullName evidence="1">Segregation and condensation protein A</fullName>
    </recommendedName>
</protein>
<evidence type="ECO:0000256" key="2">
    <source>
        <dbReference type="SAM" id="MobiDB-lite"/>
    </source>
</evidence>
<dbReference type="STRING" id="655353.SAMN04488056_10425"/>
<evidence type="ECO:0000256" key="1">
    <source>
        <dbReference type="ARBA" id="ARBA00044777"/>
    </source>
</evidence>
<dbReference type="PANTHER" id="PTHR33969">
    <property type="entry name" value="SEGREGATION AND CONDENSATION PROTEIN A"/>
    <property type="match status" value="1"/>
</dbReference>
<dbReference type="InterPro" id="IPR003768">
    <property type="entry name" value="ScpA"/>
</dbReference>
<dbReference type="Gene3D" id="6.10.250.2410">
    <property type="match status" value="1"/>
</dbReference>
<dbReference type="AlphaFoldDB" id="A0A1I5FGH8"/>
<sequence length="328" mass="36095">MASSEERKGRGQGKAVVGETSDVDQLSTAAEDATLPFALTSESDVSGGQGDSAKADENASSSEASADWGEFSDLNLVPKAGVGEPSLIVDVDGFEGPLDFLLALARKQKLDLTKISILALAEQYLQFIERARKLRLELAADYLVMAAWLAYLKSRLLIPEMPDEDEPSGEELAAMLAFRLRKLEAMREAAGKLMDRPCLGRDFFIKGQPEDMSLIRKPQFSASLYDLLTGYASLRQRQSVSLVHVRKREVWSLPEARDVLMRLIGGVHDWTPVETILQTYLKLSDIRTTALASSFAASLELVREGHLEIRQTDAFGTIYVRGKQGKGQ</sequence>
<accession>A0A1I5FGH8</accession>
<organism evidence="3 4">
    <name type="scientific">Cohaesibacter marisflavi</name>
    <dbReference type="NCBI Taxonomy" id="655353"/>
    <lineage>
        <taxon>Bacteria</taxon>
        <taxon>Pseudomonadati</taxon>
        <taxon>Pseudomonadota</taxon>
        <taxon>Alphaproteobacteria</taxon>
        <taxon>Hyphomicrobiales</taxon>
        <taxon>Cohaesibacteraceae</taxon>
    </lineage>
</organism>
<dbReference type="EMBL" id="FOVR01000004">
    <property type="protein sequence ID" value="SFO22857.1"/>
    <property type="molecule type" value="Genomic_DNA"/>
</dbReference>
<dbReference type="OrthoDB" id="9793741at2"/>
<dbReference type="Proteomes" id="UP000199236">
    <property type="component" value="Unassembled WGS sequence"/>
</dbReference>
<evidence type="ECO:0000313" key="4">
    <source>
        <dbReference type="Proteomes" id="UP000199236"/>
    </source>
</evidence>
<feature type="region of interest" description="Disordered" evidence="2">
    <location>
        <begin position="1"/>
        <end position="66"/>
    </location>
</feature>
<reference evidence="3 4" key="1">
    <citation type="submission" date="2016-10" db="EMBL/GenBank/DDBJ databases">
        <authorList>
            <person name="de Groot N.N."/>
        </authorList>
    </citation>
    <scope>NUCLEOTIDE SEQUENCE [LARGE SCALE GENOMIC DNA]</scope>
    <source>
        <strain evidence="3 4">CGMCC 1.9157</strain>
    </source>
</reference>
<dbReference type="PANTHER" id="PTHR33969:SF2">
    <property type="entry name" value="SEGREGATION AND CONDENSATION PROTEIN A"/>
    <property type="match status" value="1"/>
</dbReference>
<evidence type="ECO:0000313" key="3">
    <source>
        <dbReference type="EMBL" id="SFO22857.1"/>
    </source>
</evidence>
<keyword evidence="4" id="KW-1185">Reference proteome</keyword>
<gene>
    <name evidence="3" type="ORF">SAMN04488056_10425</name>
</gene>
<dbReference type="RefSeq" id="WP_090071402.1">
    <property type="nucleotide sequence ID" value="NZ_FOVR01000004.1"/>
</dbReference>
<dbReference type="Pfam" id="PF02616">
    <property type="entry name" value="SMC_ScpA"/>
    <property type="match status" value="1"/>
</dbReference>